<dbReference type="CDD" id="cd04301">
    <property type="entry name" value="NAT_SF"/>
    <property type="match status" value="1"/>
</dbReference>
<dbReference type="PROSITE" id="PS51186">
    <property type="entry name" value="GNAT"/>
    <property type="match status" value="1"/>
</dbReference>
<dbReference type="Gene3D" id="3.40.630.30">
    <property type="match status" value="1"/>
</dbReference>
<proteinExistence type="predicted"/>
<keyword evidence="2" id="KW-0808">Transferase</keyword>
<organism evidence="2 3">
    <name type="scientific">Butyrivibrio fibrisolvens</name>
    <dbReference type="NCBI Taxonomy" id="831"/>
    <lineage>
        <taxon>Bacteria</taxon>
        <taxon>Bacillati</taxon>
        <taxon>Bacillota</taxon>
        <taxon>Clostridia</taxon>
        <taxon>Lachnospirales</taxon>
        <taxon>Lachnospiraceae</taxon>
        <taxon>Butyrivibrio</taxon>
    </lineage>
</organism>
<evidence type="ECO:0000313" key="3">
    <source>
        <dbReference type="Proteomes" id="UP000182584"/>
    </source>
</evidence>
<evidence type="ECO:0000259" key="1">
    <source>
        <dbReference type="PROSITE" id="PS51186"/>
    </source>
</evidence>
<dbReference type="GO" id="GO:0016747">
    <property type="term" value="F:acyltransferase activity, transferring groups other than amino-acyl groups"/>
    <property type="evidence" value="ECO:0007669"/>
    <property type="project" value="InterPro"/>
</dbReference>
<dbReference type="SUPFAM" id="SSF55729">
    <property type="entry name" value="Acyl-CoA N-acyltransferases (Nat)"/>
    <property type="match status" value="1"/>
</dbReference>
<dbReference type="RefSeq" id="WP_330387692.1">
    <property type="nucleotide sequence ID" value="NZ_FOGJ01000036.1"/>
</dbReference>
<evidence type="ECO:0000313" key="2">
    <source>
        <dbReference type="EMBL" id="SES38361.1"/>
    </source>
</evidence>
<accession>A0A1H9WX72</accession>
<dbReference type="EMBL" id="FOGJ01000036">
    <property type="protein sequence ID" value="SES38361.1"/>
    <property type="molecule type" value="Genomic_DNA"/>
</dbReference>
<name>A0A1H9WX72_BUTFI</name>
<feature type="domain" description="N-acetyltransferase" evidence="1">
    <location>
        <begin position="116"/>
        <end position="259"/>
    </location>
</feature>
<dbReference type="InterPro" id="IPR027365">
    <property type="entry name" value="GNAT_acetyltra_YdfB-like"/>
</dbReference>
<dbReference type="InterPro" id="IPR016181">
    <property type="entry name" value="Acyl_CoA_acyltransferase"/>
</dbReference>
<gene>
    <name evidence="2" type="ORF">SAMN04487884_13612</name>
</gene>
<dbReference type="Pfam" id="PF12746">
    <property type="entry name" value="GNAT_acetyltran"/>
    <property type="match status" value="1"/>
</dbReference>
<reference evidence="2 3" key="1">
    <citation type="submission" date="2016-10" db="EMBL/GenBank/DDBJ databases">
        <authorList>
            <person name="de Groot N.N."/>
        </authorList>
    </citation>
    <scope>NUCLEOTIDE SEQUENCE [LARGE SCALE GENOMIC DNA]</scope>
    <source>
        <strain evidence="2 3">AR40</strain>
    </source>
</reference>
<dbReference type="Proteomes" id="UP000182584">
    <property type="component" value="Unassembled WGS sequence"/>
</dbReference>
<dbReference type="AlphaFoldDB" id="A0A1H9WX72"/>
<protein>
    <submittedName>
        <fullName evidence="2">Acetyltransferase (GNAT) family protein</fullName>
    </submittedName>
</protein>
<sequence length="262" mass="29918">MKMLTNKEIKEIAMRQSAEDIGCKAEDFLSEKNIICKFHLGDNARRYYKEPITCNFVSYGNNVVAATGDEVTDLVSEYVDKYEFYHLFETPNMHWLEERLAKRGYNICFMAEYYLPDVERIPNKQCLYETRILGQDDFKNLYLPEWSNALCSDRKKLDVLGVGAYDRDKLVGFAACSADCDDMWQIGVDVLPEYRQKGIASALTSRLAKEILERGKVPFYCSAWSNIRSARNAATSGFAPAWVEMTIKPANIVDEINSEAGK</sequence>
<dbReference type="InterPro" id="IPR000182">
    <property type="entry name" value="GNAT_dom"/>
</dbReference>